<feature type="non-terminal residue" evidence="1">
    <location>
        <position position="1"/>
    </location>
</feature>
<reference evidence="1 2" key="1">
    <citation type="submission" date="2019-01" db="EMBL/GenBank/DDBJ databases">
        <authorList>
            <person name="Alioto T."/>
            <person name="Alioto T."/>
        </authorList>
    </citation>
    <scope>NUCLEOTIDE SEQUENCE [LARGE SCALE GENOMIC DNA]</scope>
</reference>
<proteinExistence type="predicted"/>
<accession>A0A485PM22</accession>
<evidence type="ECO:0000313" key="1">
    <source>
        <dbReference type="EMBL" id="VFV44989.1"/>
    </source>
</evidence>
<gene>
    <name evidence="1" type="ORF">LYPA_23C005552</name>
</gene>
<keyword evidence="2" id="KW-1185">Reference proteome</keyword>
<name>A0A485PM22_LYNPA</name>
<feature type="non-terminal residue" evidence="1">
    <location>
        <position position="103"/>
    </location>
</feature>
<sequence>LTGGEVTDHKALSLVWLPPSVTRTGCCDLHAAPPSFNMTSPVSSFSVRLRGSTCKEGRVSPRHWQPLVETFFHAFLSAHLFSVLTTLAECVHWHQLPLRPETS</sequence>
<dbReference type="Proteomes" id="UP000386466">
    <property type="component" value="Unassembled WGS sequence"/>
</dbReference>
<protein>
    <submittedName>
        <fullName evidence="1">Uncharacterized protein</fullName>
    </submittedName>
</protein>
<evidence type="ECO:0000313" key="2">
    <source>
        <dbReference type="Proteomes" id="UP000386466"/>
    </source>
</evidence>
<organism evidence="1 2">
    <name type="scientific">Lynx pardinus</name>
    <name type="common">Iberian lynx</name>
    <name type="synonym">Felis pardina</name>
    <dbReference type="NCBI Taxonomy" id="191816"/>
    <lineage>
        <taxon>Eukaryota</taxon>
        <taxon>Metazoa</taxon>
        <taxon>Chordata</taxon>
        <taxon>Craniata</taxon>
        <taxon>Vertebrata</taxon>
        <taxon>Euteleostomi</taxon>
        <taxon>Mammalia</taxon>
        <taxon>Eutheria</taxon>
        <taxon>Laurasiatheria</taxon>
        <taxon>Carnivora</taxon>
        <taxon>Feliformia</taxon>
        <taxon>Felidae</taxon>
        <taxon>Felinae</taxon>
        <taxon>Lynx</taxon>
    </lineage>
</organism>
<dbReference type="AlphaFoldDB" id="A0A485PM22"/>
<dbReference type="EMBL" id="CAAGRJ010036557">
    <property type="protein sequence ID" value="VFV44989.1"/>
    <property type="molecule type" value="Genomic_DNA"/>
</dbReference>